<dbReference type="InterPro" id="IPR000522">
    <property type="entry name" value="ABC_transptr_permease_BtuC"/>
</dbReference>
<evidence type="ECO:0000256" key="6">
    <source>
        <dbReference type="ARBA" id="ARBA00022989"/>
    </source>
</evidence>
<keyword evidence="6 8" id="KW-1133">Transmembrane helix</keyword>
<evidence type="ECO:0000256" key="5">
    <source>
        <dbReference type="ARBA" id="ARBA00022692"/>
    </source>
</evidence>
<accession>A0ABY9LHD8</accession>
<gene>
    <name evidence="9" type="ORF">N1496_00810</name>
</gene>
<sequence length="320" mass="36609">MKRKFIILILILMTILLAYLFYGIPFDNANLELLIYILSSRYQRLLALLLTAFCGALATLIFQTITSNRILTPSLIGLDNLYILIQTLLVFFIGSSRMLQFNSSLHYFLSLGIMFCFAIFLFKILFQKRGYSIYFILLIGFIMNSLFQSLTSFFQLLIDPNEFFILQARLFTSFNAINPNLLIWSFIIVGLMIAIMRHDLAYLDILLLEKDRTISLGVDYNRYILRLFILVSILVAVSTALVGPITFFGLLVVSLTYKLFPTYKHHILLPASSLIAMITLIGGQLLTQNILHFEVPFNVLLNVLGGTYFIYIVIKKGNNL</sequence>
<feature type="transmembrane region" description="Helical" evidence="8">
    <location>
        <begin position="133"/>
        <end position="158"/>
    </location>
</feature>
<dbReference type="SUPFAM" id="SSF81345">
    <property type="entry name" value="ABC transporter involved in vitamin B12 uptake, BtuC"/>
    <property type="match status" value="1"/>
</dbReference>
<feature type="transmembrane region" description="Helical" evidence="8">
    <location>
        <begin position="181"/>
        <end position="203"/>
    </location>
</feature>
<feature type="transmembrane region" description="Helical" evidence="8">
    <location>
        <begin position="295"/>
        <end position="314"/>
    </location>
</feature>
<dbReference type="PANTHER" id="PTHR30472">
    <property type="entry name" value="FERRIC ENTEROBACTIN TRANSPORT SYSTEM PERMEASE PROTEIN"/>
    <property type="match status" value="1"/>
</dbReference>
<dbReference type="RefSeq" id="WP_018365973.1">
    <property type="nucleotide sequence ID" value="NZ_CP110509.1"/>
</dbReference>
<dbReference type="InterPro" id="IPR037294">
    <property type="entry name" value="ABC_BtuC-like"/>
</dbReference>
<evidence type="ECO:0000256" key="4">
    <source>
        <dbReference type="ARBA" id="ARBA00022475"/>
    </source>
</evidence>
<keyword evidence="7 8" id="KW-0472">Membrane</keyword>
<organism evidence="9 10">
    <name type="scientific">Streptococcus didelphis</name>
    <dbReference type="NCBI Taxonomy" id="102886"/>
    <lineage>
        <taxon>Bacteria</taxon>
        <taxon>Bacillati</taxon>
        <taxon>Bacillota</taxon>
        <taxon>Bacilli</taxon>
        <taxon>Lactobacillales</taxon>
        <taxon>Streptococcaceae</taxon>
        <taxon>Streptococcus</taxon>
    </lineage>
</organism>
<feature type="transmembrane region" description="Helical" evidence="8">
    <location>
        <begin position="42"/>
        <end position="62"/>
    </location>
</feature>
<dbReference type="Pfam" id="PF01032">
    <property type="entry name" value="FecCD"/>
    <property type="match status" value="1"/>
</dbReference>
<feature type="transmembrane region" description="Helical" evidence="8">
    <location>
        <begin position="267"/>
        <end position="286"/>
    </location>
</feature>
<feature type="transmembrane region" description="Helical" evidence="8">
    <location>
        <begin position="105"/>
        <end position="126"/>
    </location>
</feature>
<comment type="subcellular location">
    <subcellularLocation>
        <location evidence="1">Cell membrane</location>
        <topology evidence="1">Multi-pass membrane protein</topology>
    </subcellularLocation>
</comment>
<evidence type="ECO:0000256" key="1">
    <source>
        <dbReference type="ARBA" id="ARBA00004651"/>
    </source>
</evidence>
<comment type="similarity">
    <text evidence="2">Belongs to the binding-protein-dependent transport system permease family. FecCD subfamily.</text>
</comment>
<proteinExistence type="inferred from homology"/>
<keyword evidence="10" id="KW-1185">Reference proteome</keyword>
<keyword evidence="3" id="KW-0813">Transport</keyword>
<evidence type="ECO:0000256" key="7">
    <source>
        <dbReference type="ARBA" id="ARBA00023136"/>
    </source>
</evidence>
<evidence type="ECO:0000313" key="10">
    <source>
        <dbReference type="Proteomes" id="UP001238096"/>
    </source>
</evidence>
<evidence type="ECO:0000256" key="3">
    <source>
        <dbReference type="ARBA" id="ARBA00022448"/>
    </source>
</evidence>
<evidence type="ECO:0000256" key="2">
    <source>
        <dbReference type="ARBA" id="ARBA00007935"/>
    </source>
</evidence>
<dbReference type="CDD" id="cd06550">
    <property type="entry name" value="TM_ABC_iron-siderophores_like"/>
    <property type="match status" value="1"/>
</dbReference>
<dbReference type="EMBL" id="CP110509">
    <property type="protein sequence ID" value="WMB28269.1"/>
    <property type="molecule type" value="Genomic_DNA"/>
</dbReference>
<feature type="transmembrane region" description="Helical" evidence="8">
    <location>
        <begin position="224"/>
        <end position="255"/>
    </location>
</feature>
<protein>
    <submittedName>
        <fullName evidence="9">Iron chelate uptake ABC transporter family permease subunit</fullName>
    </submittedName>
</protein>
<dbReference type="PANTHER" id="PTHR30472:SF19">
    <property type="entry name" value="PETROBACTIN IMPORT SYSTEM PERMEASE PROTEIN YCLO"/>
    <property type="match status" value="1"/>
</dbReference>
<feature type="transmembrane region" description="Helical" evidence="8">
    <location>
        <begin position="74"/>
        <end position="93"/>
    </location>
</feature>
<keyword evidence="5 8" id="KW-0812">Transmembrane</keyword>
<keyword evidence="4" id="KW-1003">Cell membrane</keyword>
<evidence type="ECO:0000256" key="8">
    <source>
        <dbReference type="SAM" id="Phobius"/>
    </source>
</evidence>
<evidence type="ECO:0000313" key="9">
    <source>
        <dbReference type="EMBL" id="WMB28269.1"/>
    </source>
</evidence>
<dbReference type="Proteomes" id="UP001238096">
    <property type="component" value="Chromosome"/>
</dbReference>
<dbReference type="Gene3D" id="1.10.3470.10">
    <property type="entry name" value="ABC transporter involved in vitamin B12 uptake, BtuC"/>
    <property type="match status" value="1"/>
</dbReference>
<reference evidence="10" key="1">
    <citation type="submission" date="2022-10" db="EMBL/GenBank/DDBJ databases">
        <title>Streptococcus didelphis as causative of fatal infections in opossums (Didelphis albiventris).</title>
        <authorList>
            <person name="Breyer G.M."/>
            <person name="Da Silva M.E.R.J."/>
            <person name="Siqueira F.M."/>
        </authorList>
    </citation>
    <scope>NUCLEOTIDE SEQUENCE [LARGE SCALE GENOMIC DNA]</scope>
    <source>
        <strain evidence="10">LBVP101/21</strain>
    </source>
</reference>
<feature type="transmembrane region" description="Helical" evidence="8">
    <location>
        <begin position="5"/>
        <end position="22"/>
    </location>
</feature>
<name>A0ABY9LHD8_9STRE</name>